<dbReference type="Proteomes" id="UP000269542">
    <property type="component" value="Chromosome"/>
</dbReference>
<dbReference type="KEGG" id="tbw:NCTC13354_01364"/>
<protein>
    <submittedName>
        <fullName evidence="2">Phospholipase ytpA</fullName>
        <ecNumber evidence="2">3.1.1.-</ecNumber>
    </submittedName>
</protein>
<dbReference type="PANTHER" id="PTHR11614">
    <property type="entry name" value="PHOSPHOLIPASE-RELATED"/>
    <property type="match status" value="1"/>
</dbReference>
<dbReference type="Pfam" id="PF12146">
    <property type="entry name" value="Hydrolase_4"/>
    <property type="match status" value="1"/>
</dbReference>
<dbReference type="RefSeq" id="WP_126416729.1">
    <property type="nucleotide sequence ID" value="NZ_LR134476.1"/>
</dbReference>
<dbReference type="InterPro" id="IPR022742">
    <property type="entry name" value="Hydrolase_4"/>
</dbReference>
<evidence type="ECO:0000313" key="3">
    <source>
        <dbReference type="Proteomes" id="UP000269542"/>
    </source>
</evidence>
<dbReference type="EMBL" id="LR134476">
    <property type="protein sequence ID" value="VEI13643.1"/>
    <property type="molecule type" value="Genomic_DNA"/>
</dbReference>
<accession>A0A448PFF3</accession>
<dbReference type="OrthoDB" id="9801217at2"/>
<evidence type="ECO:0000313" key="2">
    <source>
        <dbReference type="EMBL" id="VEI13643.1"/>
    </source>
</evidence>
<organism evidence="2 3">
    <name type="scientific">Trueperella bialowiezensis</name>
    <dbReference type="NCBI Taxonomy" id="312285"/>
    <lineage>
        <taxon>Bacteria</taxon>
        <taxon>Bacillati</taxon>
        <taxon>Actinomycetota</taxon>
        <taxon>Actinomycetes</taxon>
        <taxon>Actinomycetales</taxon>
        <taxon>Actinomycetaceae</taxon>
        <taxon>Trueperella</taxon>
    </lineage>
</organism>
<dbReference type="SUPFAM" id="SSF53474">
    <property type="entry name" value="alpha/beta-Hydrolases"/>
    <property type="match status" value="1"/>
</dbReference>
<keyword evidence="2" id="KW-0378">Hydrolase</keyword>
<keyword evidence="3" id="KW-1185">Reference proteome</keyword>
<name>A0A448PFF3_9ACTO</name>
<reference evidence="2 3" key="1">
    <citation type="submission" date="2018-12" db="EMBL/GenBank/DDBJ databases">
        <authorList>
            <consortium name="Pathogen Informatics"/>
        </authorList>
    </citation>
    <scope>NUCLEOTIDE SEQUENCE [LARGE SCALE GENOMIC DNA]</scope>
    <source>
        <strain evidence="2 3">NCTC13354</strain>
    </source>
</reference>
<dbReference type="InterPro" id="IPR029058">
    <property type="entry name" value="AB_hydrolase_fold"/>
</dbReference>
<proteinExistence type="predicted"/>
<dbReference type="Gene3D" id="3.40.50.1820">
    <property type="entry name" value="alpha/beta hydrolase"/>
    <property type="match status" value="1"/>
</dbReference>
<gene>
    <name evidence="2" type="primary">ytpA_2</name>
    <name evidence="2" type="ORF">NCTC13354_01364</name>
</gene>
<sequence length="361" mass="40278">MTWIPDPLGAGFYHRFISLHDDQFGPNRACLVTYLPDQRPVSPSPVAGAAPVAVPRPKEPFAVLALHGWNDYFYHYEFAHQITALGGHFYALDLRKYGRAHLEGQMWGYVEDLSTYDEEISAALDLIYDAHGLGVPVFLYGHSTGGLTATLWANRHPGVLRGLVLNSPWLELQAATAVRQAGQPLLDALHKMVPTAALPISDDGFYQRLVTGWMSEEERAEFRERQHAAGQPDDADPFFREGGWNPNPDYRHYPTFPIRPGWLRAILNGHEKVAGGLAIDCPILVLTSARTHFSDTWSDAMRRADTVLDVEQIWKRVPGLGAVTTLVKLEDAIHDVLLSRGSVCHQAYWHIGHFLGQYLGA</sequence>
<evidence type="ECO:0000259" key="1">
    <source>
        <dbReference type="Pfam" id="PF12146"/>
    </source>
</evidence>
<dbReference type="EC" id="3.1.1.-" evidence="2"/>
<dbReference type="AlphaFoldDB" id="A0A448PFF3"/>
<feature type="domain" description="Serine aminopeptidase S33" evidence="1">
    <location>
        <begin position="62"/>
        <end position="215"/>
    </location>
</feature>
<dbReference type="InterPro" id="IPR051044">
    <property type="entry name" value="MAG_DAG_Lipase"/>
</dbReference>
<dbReference type="GO" id="GO:0016787">
    <property type="term" value="F:hydrolase activity"/>
    <property type="evidence" value="ECO:0007669"/>
    <property type="project" value="UniProtKB-KW"/>
</dbReference>